<feature type="region of interest" description="Disordered" evidence="1">
    <location>
        <begin position="124"/>
        <end position="182"/>
    </location>
</feature>
<gene>
    <name evidence="2" type="ORF">SDC9_144999</name>
</gene>
<dbReference type="EMBL" id="VSSQ01044036">
    <property type="protein sequence ID" value="MPM97819.1"/>
    <property type="molecule type" value="Genomic_DNA"/>
</dbReference>
<reference evidence="2" key="1">
    <citation type="submission" date="2019-08" db="EMBL/GenBank/DDBJ databases">
        <authorList>
            <person name="Kucharzyk K."/>
            <person name="Murdoch R.W."/>
            <person name="Higgins S."/>
            <person name="Loffler F."/>
        </authorList>
    </citation>
    <scope>NUCLEOTIDE SEQUENCE</scope>
</reference>
<accession>A0A645E8S4</accession>
<proteinExistence type="predicted"/>
<organism evidence="2">
    <name type="scientific">bioreactor metagenome</name>
    <dbReference type="NCBI Taxonomy" id="1076179"/>
    <lineage>
        <taxon>unclassified sequences</taxon>
        <taxon>metagenomes</taxon>
        <taxon>ecological metagenomes</taxon>
    </lineage>
</organism>
<sequence>MQERPAFFFPGAEAKSFCRLFRTVKTRSLRLQNGVYGFIFIAGERRNFHGIKTVFRTARCADLLPDGAGCAGGKGDSVRRLAAFPVPFFPPDRRAGYDDAAAIRRMGAGGHRHFFAAPHVDRPALEGERRRSPGGIPHHPATALRNGDGGTGRLRRAPAPRRPPGVAGRRAGRRTVCARRNV</sequence>
<evidence type="ECO:0000313" key="2">
    <source>
        <dbReference type="EMBL" id="MPM97819.1"/>
    </source>
</evidence>
<dbReference type="AlphaFoldDB" id="A0A645E8S4"/>
<feature type="compositionally biased region" description="Basic residues" evidence="1">
    <location>
        <begin position="170"/>
        <end position="182"/>
    </location>
</feature>
<name>A0A645E8S4_9ZZZZ</name>
<protein>
    <submittedName>
        <fullName evidence="2">Uncharacterized protein</fullName>
    </submittedName>
</protein>
<evidence type="ECO:0000256" key="1">
    <source>
        <dbReference type="SAM" id="MobiDB-lite"/>
    </source>
</evidence>
<comment type="caution">
    <text evidence="2">The sequence shown here is derived from an EMBL/GenBank/DDBJ whole genome shotgun (WGS) entry which is preliminary data.</text>
</comment>